<dbReference type="InterPro" id="IPR023801">
    <property type="entry name" value="His_deacetylse_dom"/>
</dbReference>
<dbReference type="EMBL" id="JAGRRH010000016">
    <property type="protein sequence ID" value="KAG7354272.1"/>
    <property type="molecule type" value="Genomic_DNA"/>
</dbReference>
<accession>A0A9K3L2F1</accession>
<dbReference type="OrthoDB" id="424012at2759"/>
<keyword evidence="1" id="KW-0378">Hydrolase</keyword>
<evidence type="ECO:0000313" key="4">
    <source>
        <dbReference type="Proteomes" id="UP000693970"/>
    </source>
</evidence>
<dbReference type="CDD" id="cd09993">
    <property type="entry name" value="HDAC_classIV"/>
    <property type="match status" value="1"/>
</dbReference>
<organism evidence="3 4">
    <name type="scientific">Nitzschia inconspicua</name>
    <dbReference type="NCBI Taxonomy" id="303405"/>
    <lineage>
        <taxon>Eukaryota</taxon>
        <taxon>Sar</taxon>
        <taxon>Stramenopiles</taxon>
        <taxon>Ochrophyta</taxon>
        <taxon>Bacillariophyta</taxon>
        <taxon>Bacillariophyceae</taxon>
        <taxon>Bacillariophycidae</taxon>
        <taxon>Bacillariales</taxon>
        <taxon>Bacillariaceae</taxon>
        <taxon>Nitzschia</taxon>
    </lineage>
</organism>
<feature type="domain" description="Histone deacetylase" evidence="2">
    <location>
        <begin position="108"/>
        <end position="392"/>
    </location>
</feature>
<evidence type="ECO:0000259" key="2">
    <source>
        <dbReference type="Pfam" id="PF00850"/>
    </source>
</evidence>
<dbReference type="PANTHER" id="PTHR10625">
    <property type="entry name" value="HISTONE DEACETYLASE HDAC1-RELATED"/>
    <property type="match status" value="1"/>
</dbReference>
<keyword evidence="4" id="KW-1185">Reference proteome</keyword>
<dbReference type="GO" id="GO:0004407">
    <property type="term" value="F:histone deacetylase activity"/>
    <property type="evidence" value="ECO:0007669"/>
    <property type="project" value="InterPro"/>
</dbReference>
<proteinExistence type="predicted"/>
<reference evidence="3" key="1">
    <citation type="journal article" date="2021" name="Sci. Rep.">
        <title>Diploid genomic architecture of Nitzschia inconspicua, an elite biomass production diatom.</title>
        <authorList>
            <person name="Oliver A."/>
            <person name="Podell S."/>
            <person name="Pinowska A."/>
            <person name="Traller J.C."/>
            <person name="Smith S.R."/>
            <person name="McClure R."/>
            <person name="Beliaev A."/>
            <person name="Bohutskyi P."/>
            <person name="Hill E.A."/>
            <person name="Rabines A."/>
            <person name="Zheng H."/>
            <person name="Allen L.Z."/>
            <person name="Kuo A."/>
            <person name="Grigoriev I.V."/>
            <person name="Allen A.E."/>
            <person name="Hazlebeck D."/>
            <person name="Allen E.E."/>
        </authorList>
    </citation>
    <scope>NUCLEOTIDE SEQUENCE</scope>
    <source>
        <strain evidence="3">Hildebrandi</strain>
    </source>
</reference>
<protein>
    <submittedName>
        <fullName evidence="3">Histone deacetylase family protein</fullName>
    </submittedName>
</protein>
<dbReference type="PANTHER" id="PTHR10625:SF19">
    <property type="entry name" value="HISTONE DEACETYLASE 12"/>
    <property type="match status" value="1"/>
</dbReference>
<reference evidence="3" key="2">
    <citation type="submission" date="2021-04" db="EMBL/GenBank/DDBJ databases">
        <authorList>
            <person name="Podell S."/>
        </authorList>
    </citation>
    <scope>NUCLEOTIDE SEQUENCE</scope>
    <source>
        <strain evidence="3">Hildebrandi</strain>
    </source>
</reference>
<evidence type="ECO:0000313" key="3">
    <source>
        <dbReference type="EMBL" id="KAG7354272.1"/>
    </source>
</evidence>
<gene>
    <name evidence="3" type="ORF">IV203_003628</name>
</gene>
<dbReference type="Pfam" id="PF00850">
    <property type="entry name" value="Hist_deacetyl"/>
    <property type="match status" value="1"/>
</dbReference>
<sequence>MWMSLERSIMCRQSSTALSRTISGRYSRRKFPHLGSIRTLSVQASLPNVDETTEREAHNHYKNATLHPRAFHVFYNDVYEVPLPPNHRFPMNKYRLVRERIQKCILSQQLIPNKEIGILKVRPNIEFVVSPLATVEELLTTHDAHYIERFLSGNQTQAEQRNVGFPWSPQGVDRALSSVGGTLAAARFVCDHQQQLLQNESFTQQQSTVSSAPAWAAHVAGGTHHAFYDYGEGFSVFSDMAVAANVILQEYSHIRNILLLDLDVHQGNGNAVLFQKQPRVFTFSMHCSGNYFSPKQQSDLDIELPIGCNDSTYLMTLHHWLKEFKKRHQCGDFSIDLILFQAGVDILETDRLGRMSLTPEGVRRRNEMVYQFVDSLQVPLVICMGGGYPKRTKSDEEDGWEEIIDAHATVYLQAYEFLANHET</sequence>
<dbReference type="GO" id="GO:0040029">
    <property type="term" value="P:epigenetic regulation of gene expression"/>
    <property type="evidence" value="ECO:0007669"/>
    <property type="project" value="TreeGrafter"/>
</dbReference>
<dbReference type="AlphaFoldDB" id="A0A9K3L2F1"/>
<comment type="caution">
    <text evidence="3">The sequence shown here is derived from an EMBL/GenBank/DDBJ whole genome shotgun (WGS) entry which is preliminary data.</text>
</comment>
<evidence type="ECO:0000256" key="1">
    <source>
        <dbReference type="ARBA" id="ARBA00022801"/>
    </source>
</evidence>
<name>A0A9K3L2F1_9STRA</name>
<dbReference type="GO" id="GO:0016787">
    <property type="term" value="F:hydrolase activity"/>
    <property type="evidence" value="ECO:0007669"/>
    <property type="project" value="UniProtKB-KW"/>
</dbReference>
<dbReference type="InterPro" id="IPR044150">
    <property type="entry name" value="HDAC_classIV"/>
</dbReference>
<dbReference type="Proteomes" id="UP000693970">
    <property type="component" value="Unassembled WGS sequence"/>
</dbReference>